<proteinExistence type="predicted"/>
<dbReference type="EMBL" id="CP045227">
    <property type="protein sequence ID" value="QFS50078.1"/>
    <property type="molecule type" value="Genomic_DNA"/>
</dbReference>
<gene>
    <name evidence="2" type="ORF">GXM_07572</name>
</gene>
<dbReference type="RefSeq" id="WP_152591215.1">
    <property type="nucleotide sequence ID" value="NZ_CP045227.1"/>
</dbReference>
<evidence type="ECO:0000313" key="2">
    <source>
        <dbReference type="EMBL" id="QFS50078.1"/>
    </source>
</evidence>
<dbReference type="PANTHER" id="PTHR10098">
    <property type="entry name" value="RAPSYN-RELATED"/>
    <property type="match status" value="1"/>
</dbReference>
<dbReference type="Gene3D" id="1.25.40.10">
    <property type="entry name" value="Tetratricopeptide repeat domain"/>
    <property type="match status" value="3"/>
</dbReference>
<dbReference type="InterPro" id="IPR024983">
    <property type="entry name" value="CHAT_dom"/>
</dbReference>
<protein>
    <submittedName>
        <fullName evidence="2">CHAT domain-containing protein</fullName>
    </submittedName>
</protein>
<accession>A0A5P8WBB7</accession>
<name>A0A5P8WBB7_9NOSO</name>
<feature type="domain" description="CHAT" evidence="1">
    <location>
        <begin position="723"/>
        <end position="993"/>
    </location>
</feature>
<evidence type="ECO:0000313" key="3">
    <source>
        <dbReference type="Proteomes" id="UP000326678"/>
    </source>
</evidence>
<dbReference type="KEGG" id="nsh:GXM_07572"/>
<dbReference type="Pfam" id="PF13424">
    <property type="entry name" value="TPR_12"/>
    <property type="match status" value="1"/>
</dbReference>
<organism evidence="2 3">
    <name type="scientific">Nostoc sphaeroides CCNUC1</name>
    <dbReference type="NCBI Taxonomy" id="2653204"/>
    <lineage>
        <taxon>Bacteria</taxon>
        <taxon>Bacillati</taxon>
        <taxon>Cyanobacteriota</taxon>
        <taxon>Cyanophyceae</taxon>
        <taxon>Nostocales</taxon>
        <taxon>Nostocaceae</taxon>
        <taxon>Nostoc</taxon>
    </lineage>
</organism>
<dbReference type="SMART" id="SM00028">
    <property type="entry name" value="TPR"/>
    <property type="match status" value="6"/>
</dbReference>
<evidence type="ECO:0000259" key="1">
    <source>
        <dbReference type="Pfam" id="PF12770"/>
    </source>
</evidence>
<keyword evidence="3" id="KW-1185">Reference proteome</keyword>
<reference evidence="2 3" key="1">
    <citation type="submission" date="2019-10" db="EMBL/GenBank/DDBJ databases">
        <title>Genomic and transcriptomic insights into the perfect genentic adaptation of a filamentous nitrogen-fixing cyanobacterium to rice fields.</title>
        <authorList>
            <person name="Chen Z."/>
        </authorList>
    </citation>
    <scope>NUCLEOTIDE SEQUENCE [LARGE SCALE GENOMIC DNA]</scope>
    <source>
        <strain evidence="2">CCNUC1</strain>
    </source>
</reference>
<dbReference type="InterPro" id="IPR011990">
    <property type="entry name" value="TPR-like_helical_dom_sf"/>
</dbReference>
<dbReference type="InterPro" id="IPR019734">
    <property type="entry name" value="TPR_rpt"/>
</dbReference>
<sequence>MSKKKQIGRYLRRSLSAASRREVQATPTLKARFFSKISHYKSRLYSSQVRSLILVVLLFFLSVGGVLVTTHVGASTAIAQTQQEPLQLVQEAKSLYQNRQFESALTVWEQAAAAFAAREDKLNQAMALSNLALTSQQLGRWEQAKKAIAISLNILQTQPKTPELTQILSSTLDIQGQLQLAVGESEAALATWKQATEIYQNLGNQNGAIRSQINQTQAMQNLGLYPMACKTLLKTLKLDHQNCQITKEELQTLKERFVNKENSSSLDILALRSLGNVLRVVSQLEQSQMVLFAAGQLAQQSGDSQNLAAIYLSLGNTARSLGNRKIQLGKLSEQQPALTQSICIQAASITNAPEFYQQAASCYRQAESSTSSDIKRQAQLNRFSLLVQTQQWSEVPTLLSEITSHLNDLPITHPTVYAHIKFAQSLMCLQSGLSENSSNALSSPILQLCNFVKNPPTGTGIKTLESSKFPSWPEIGQILQTALNQAQQLQDKQAEADVRGYLGGVYQQMGKLTEARQLTEQALQQKSAFNDSSITYLWQWQLGRIYQTQQNQKSALQAYTLAYETLQSLRKDLVGINPETQFTFRDSVEPVYRELVNLLLQPQASQQIKQTQINQKNLKLARDVIEALQLAELTNFFREACITSQPQPIDQLDPNAAVIYSIILPDRLAVILSRPQKDLKYYATPLKPSSQPGEVGEVERVYDNMLAGFTRYISSSGSDSLRPQKTFYDWLIRPIEPELQKDEIKTLVFVLDGVLRGVPMSTLYDSQKQKYLIEKYNLALSPGLQLLYSPSLSPNKLQTLVGGLAEASQGFSRLPGVEEEVREIAKIVPTEVLLNKEFTRNRLKVEIDNAAFPIVHLATHGRFSSQAENTFLLTWDGRINVKELDQLLQARDRPGRSPLELLILSACQTAAGDNRAILGLAGVAVRSGARTTLATLWSVDDQSTVELMNKFYSELNQPGVTKAEALRQAQLSLLRSPNYRRPYYWAPFVLVGNWL</sequence>
<dbReference type="SUPFAM" id="SSF48452">
    <property type="entry name" value="TPR-like"/>
    <property type="match status" value="2"/>
</dbReference>
<dbReference type="Proteomes" id="UP000326678">
    <property type="component" value="Chromosome Gxm2"/>
</dbReference>
<dbReference type="Pfam" id="PF12770">
    <property type="entry name" value="CHAT"/>
    <property type="match status" value="1"/>
</dbReference>
<dbReference type="AlphaFoldDB" id="A0A5P8WBB7"/>